<dbReference type="Pfam" id="PF13556">
    <property type="entry name" value="HTH_30"/>
    <property type="match status" value="1"/>
</dbReference>
<evidence type="ECO:0000313" key="5">
    <source>
        <dbReference type="Proteomes" id="UP000029040"/>
    </source>
</evidence>
<dbReference type="EMBL" id="JGZM01000001">
    <property type="protein sequence ID" value="KFI89265.1"/>
    <property type="molecule type" value="Genomic_DNA"/>
</dbReference>
<feature type="region of interest" description="Disordered" evidence="1">
    <location>
        <begin position="502"/>
        <end position="521"/>
    </location>
</feature>
<dbReference type="InterPro" id="IPR042070">
    <property type="entry name" value="PucR_C-HTH_sf"/>
</dbReference>
<sequence>MAPTVRDVLDDAEFSRTRPELAAGVSGLDNIVRWAYTNERYDVASFLSGGELLIIEGRALLAHMNDDEIVEYVDTLVDAGVSGVAIELVQGIREVPAAMVRQADARGLPVIGMRVRRPFVDLCQSINTAIVRGRFLYRAQLDILSNDLHRRLSKTKDADAFALVLSSVFGENVTIFDAGCRSVAVAGKERSDAGMGMVDGPTLVFDVRSRGVPLAGVEMTQRTQIFESGVRDMVAKILQQELPHIMHVDAKAAVAARLMHGPNRSYAVRSEVTETSALLRALGVDGCSVFFPFAMVMRSPATSLVHVSRLTGLSENNGVRVPVCMLEGGRVVGLLADCDPGSDGEFSLRCHDWLRGISGREDVWTLAGKVATDARSLLNSIGLLRTALDMQTPVYGYASDCIDTVLPWFAAGVSTAESCAMLTGLMLSGGLSDDDVLLETLAVYFDVMGNKTEACSRLGIRRQTLYNRLDKVAHMTGVAREDGETWSLMLFAAKLARTMNMPNPHRGMDGVSNRDADVRND</sequence>
<evidence type="ECO:0000256" key="1">
    <source>
        <dbReference type="SAM" id="MobiDB-lite"/>
    </source>
</evidence>
<evidence type="ECO:0000259" key="2">
    <source>
        <dbReference type="Pfam" id="PF07905"/>
    </source>
</evidence>
<organism evidence="4 5">
    <name type="scientific">Bifidobacterium pullorum subsp. saeculare DSM 6531 = LMG 14934</name>
    <dbReference type="NCBI Taxonomy" id="1437611"/>
    <lineage>
        <taxon>Bacteria</taxon>
        <taxon>Bacillati</taxon>
        <taxon>Actinomycetota</taxon>
        <taxon>Actinomycetes</taxon>
        <taxon>Bifidobacteriales</taxon>
        <taxon>Bifidobacteriaceae</taxon>
        <taxon>Bifidobacterium</taxon>
    </lineage>
</organism>
<dbReference type="InterPro" id="IPR012914">
    <property type="entry name" value="PucR_dom"/>
</dbReference>
<dbReference type="RefSeq" id="WP_033509434.1">
    <property type="nucleotide sequence ID" value="NZ_JDTM01000006.1"/>
</dbReference>
<reference evidence="4 5" key="1">
    <citation type="submission" date="2014-03" db="EMBL/GenBank/DDBJ databases">
        <title>Genomics of Bifidobacteria.</title>
        <authorList>
            <person name="Ventura M."/>
            <person name="Milani C."/>
            <person name="Lugli G.A."/>
        </authorList>
    </citation>
    <scope>NUCLEOTIDE SEQUENCE [LARGE SCALE GENOMIC DNA]</scope>
    <source>
        <strain evidence="4 5">LMG 14934</strain>
    </source>
</reference>
<accession>A0A087D165</accession>
<feature type="compositionally biased region" description="Basic and acidic residues" evidence="1">
    <location>
        <begin position="506"/>
        <end position="521"/>
    </location>
</feature>
<dbReference type="Pfam" id="PF07905">
    <property type="entry name" value="PucR"/>
    <property type="match status" value="1"/>
</dbReference>
<gene>
    <name evidence="4" type="ORF">BSAE_0735</name>
</gene>
<feature type="domain" description="Purine catabolism PurC-like" evidence="2">
    <location>
        <begin position="7"/>
        <end position="130"/>
    </location>
</feature>
<comment type="caution">
    <text evidence="4">The sequence shown here is derived from an EMBL/GenBank/DDBJ whole genome shotgun (WGS) entry which is preliminary data.</text>
</comment>
<feature type="domain" description="PucR C-terminal helix-turn-helix" evidence="3">
    <location>
        <begin position="437"/>
        <end position="492"/>
    </location>
</feature>
<dbReference type="AlphaFoldDB" id="A0A087D165"/>
<dbReference type="Gene3D" id="1.10.10.2840">
    <property type="entry name" value="PucR C-terminal helix-turn-helix domain"/>
    <property type="match status" value="1"/>
</dbReference>
<evidence type="ECO:0000313" key="4">
    <source>
        <dbReference type="EMBL" id="KFI89265.1"/>
    </source>
</evidence>
<evidence type="ECO:0000259" key="3">
    <source>
        <dbReference type="Pfam" id="PF13556"/>
    </source>
</evidence>
<name>A0A087D165_9BIFI</name>
<protein>
    <submittedName>
        <fullName evidence="4">Transcriptional regulator</fullName>
    </submittedName>
</protein>
<dbReference type="InterPro" id="IPR025736">
    <property type="entry name" value="PucR_C-HTH_dom"/>
</dbReference>
<dbReference type="Proteomes" id="UP000029040">
    <property type="component" value="Unassembled WGS sequence"/>
</dbReference>
<proteinExistence type="predicted"/>